<feature type="domain" description="Pyridoxamine 5'-phosphate oxidase N-terminal" evidence="1">
    <location>
        <begin position="5"/>
        <end position="97"/>
    </location>
</feature>
<organism evidence="2 3">
    <name type="scientific">Candidatus Schekmanbacteria bacterium GWA2_38_11</name>
    <dbReference type="NCBI Taxonomy" id="1817876"/>
    <lineage>
        <taxon>Bacteria</taxon>
        <taxon>Candidatus Schekmaniibacteriota</taxon>
    </lineage>
</organism>
<proteinExistence type="predicted"/>
<reference evidence="2 3" key="1">
    <citation type="journal article" date="2016" name="Nat. Commun.">
        <title>Thousands of microbial genomes shed light on interconnected biogeochemical processes in an aquifer system.</title>
        <authorList>
            <person name="Anantharaman K."/>
            <person name="Brown C.T."/>
            <person name="Hug L.A."/>
            <person name="Sharon I."/>
            <person name="Castelle C.J."/>
            <person name="Probst A.J."/>
            <person name="Thomas B.C."/>
            <person name="Singh A."/>
            <person name="Wilkins M.J."/>
            <person name="Karaoz U."/>
            <person name="Brodie E.L."/>
            <person name="Williams K.H."/>
            <person name="Hubbard S.S."/>
            <person name="Banfield J.F."/>
        </authorList>
    </citation>
    <scope>NUCLEOTIDE SEQUENCE [LARGE SCALE GENOMIC DNA]</scope>
</reference>
<dbReference type="Proteomes" id="UP000178526">
    <property type="component" value="Unassembled WGS sequence"/>
</dbReference>
<dbReference type="InterPro" id="IPR011576">
    <property type="entry name" value="Pyridox_Oxase_N"/>
</dbReference>
<gene>
    <name evidence="2" type="ORF">A2042_00365</name>
</gene>
<dbReference type="PANTHER" id="PTHR40660">
    <property type="entry name" value="5'-PHOSPHATE OXIDASE PUTATIVE DOMAIN-CONTAINING PROTEIN-RELATED"/>
    <property type="match status" value="1"/>
</dbReference>
<dbReference type="Gene3D" id="2.30.110.10">
    <property type="entry name" value="Electron Transport, Fmn-binding Protein, Chain A"/>
    <property type="match status" value="1"/>
</dbReference>
<accession>A0A1F7RG80</accession>
<sequence length="135" mass="15258">MNLLNPEIVELINRAEVSYVATSDKNGYPHLAVEKGLKIIDEKYLGFNAWFCRKTVENLRNNPEVAIAVCDPLSRRGYQFLGTIAEVKEGAMLDGFNPELEKKEKDIPQIESRLKIEINEVLNFATGPHSDKNVL</sequence>
<evidence type="ECO:0000313" key="2">
    <source>
        <dbReference type="EMBL" id="OGL39957.1"/>
    </source>
</evidence>
<evidence type="ECO:0000313" key="3">
    <source>
        <dbReference type="Proteomes" id="UP000178526"/>
    </source>
</evidence>
<dbReference type="InterPro" id="IPR012349">
    <property type="entry name" value="Split_barrel_FMN-bd"/>
</dbReference>
<evidence type="ECO:0000259" key="1">
    <source>
        <dbReference type="Pfam" id="PF01243"/>
    </source>
</evidence>
<dbReference type="AlphaFoldDB" id="A0A1F7RG80"/>
<dbReference type="EMBL" id="MGDB01000109">
    <property type="protein sequence ID" value="OGL39957.1"/>
    <property type="molecule type" value="Genomic_DNA"/>
</dbReference>
<dbReference type="PANTHER" id="PTHR40660:SF1">
    <property type="entry name" value="5'-PHOSPHATE OXIDASE PUTATIVE DOMAIN-CONTAINING PROTEIN-RELATED"/>
    <property type="match status" value="1"/>
</dbReference>
<name>A0A1F7RG80_9BACT</name>
<dbReference type="SUPFAM" id="SSF50475">
    <property type="entry name" value="FMN-binding split barrel"/>
    <property type="match status" value="1"/>
</dbReference>
<protein>
    <recommendedName>
        <fullName evidence="1">Pyridoxamine 5'-phosphate oxidase N-terminal domain-containing protein</fullName>
    </recommendedName>
</protein>
<dbReference type="Pfam" id="PF01243">
    <property type="entry name" value="PNPOx_N"/>
    <property type="match status" value="1"/>
</dbReference>
<comment type="caution">
    <text evidence="2">The sequence shown here is derived from an EMBL/GenBank/DDBJ whole genome shotgun (WGS) entry which is preliminary data.</text>
</comment>